<keyword evidence="3" id="KW-0732">Signal</keyword>
<dbReference type="EMBL" id="GBRH01243674">
    <property type="protein sequence ID" value="JAD54221.1"/>
    <property type="molecule type" value="Transcribed_RNA"/>
</dbReference>
<evidence type="ECO:0000256" key="3">
    <source>
        <dbReference type="SAM" id="SignalP"/>
    </source>
</evidence>
<organism evidence="5">
    <name type="scientific">Arundo donax</name>
    <name type="common">Giant reed</name>
    <name type="synonym">Donax arundinaceus</name>
    <dbReference type="NCBI Taxonomy" id="35708"/>
    <lineage>
        <taxon>Eukaryota</taxon>
        <taxon>Viridiplantae</taxon>
        <taxon>Streptophyta</taxon>
        <taxon>Embryophyta</taxon>
        <taxon>Tracheophyta</taxon>
        <taxon>Spermatophyta</taxon>
        <taxon>Magnoliopsida</taxon>
        <taxon>Liliopsida</taxon>
        <taxon>Poales</taxon>
        <taxon>Poaceae</taxon>
        <taxon>PACMAD clade</taxon>
        <taxon>Arundinoideae</taxon>
        <taxon>Arundineae</taxon>
        <taxon>Arundo</taxon>
    </lineage>
</organism>
<evidence type="ECO:0000313" key="5">
    <source>
        <dbReference type="EMBL" id="JAD54221.1"/>
    </source>
</evidence>
<dbReference type="InterPro" id="IPR013210">
    <property type="entry name" value="LRR_N_plant-typ"/>
</dbReference>
<feature type="domain" description="Leucine-rich repeat-containing N-terminal plant-type" evidence="4">
    <location>
        <begin position="23"/>
        <end position="57"/>
    </location>
</feature>
<evidence type="ECO:0000259" key="4">
    <source>
        <dbReference type="Pfam" id="PF08263"/>
    </source>
</evidence>
<dbReference type="AlphaFoldDB" id="A0A0A9ASX7"/>
<reference evidence="5" key="2">
    <citation type="journal article" date="2015" name="Data Brief">
        <title>Shoot transcriptome of the giant reed, Arundo donax.</title>
        <authorList>
            <person name="Barrero R.A."/>
            <person name="Guerrero F.D."/>
            <person name="Moolhuijzen P."/>
            <person name="Goolsby J.A."/>
            <person name="Tidwell J."/>
            <person name="Bellgard S.E."/>
            <person name="Bellgard M.I."/>
        </authorList>
    </citation>
    <scope>NUCLEOTIDE SEQUENCE</scope>
    <source>
        <tissue evidence="5">Shoot tissue taken approximately 20 cm above the soil surface</tissue>
    </source>
</reference>
<feature type="signal peptide" evidence="3">
    <location>
        <begin position="1"/>
        <end position="20"/>
    </location>
</feature>
<keyword evidence="2" id="KW-0677">Repeat</keyword>
<name>A0A0A9ASX7_ARUDO</name>
<feature type="chain" id="PRO_5002043968" description="Leucine-rich repeat-containing N-terminal plant-type domain-containing protein" evidence="3">
    <location>
        <begin position="21"/>
        <end position="63"/>
    </location>
</feature>
<dbReference type="Pfam" id="PF08263">
    <property type="entry name" value="LRRNT_2"/>
    <property type="match status" value="1"/>
</dbReference>
<evidence type="ECO:0000256" key="2">
    <source>
        <dbReference type="ARBA" id="ARBA00022737"/>
    </source>
</evidence>
<accession>A0A0A9ASX7</accession>
<proteinExistence type="predicted"/>
<protein>
    <recommendedName>
        <fullName evidence="4">Leucine-rich repeat-containing N-terminal plant-type domain-containing protein</fullName>
    </recommendedName>
</protein>
<keyword evidence="1" id="KW-0433">Leucine-rich repeat</keyword>
<sequence>MPLFVPALVLLLSMDSLVTSCTEQEKSSLLQFVAELSQDGGLTGSWENAMDCCKWEGDHLQFR</sequence>
<evidence type="ECO:0000256" key="1">
    <source>
        <dbReference type="ARBA" id="ARBA00022614"/>
    </source>
</evidence>
<reference evidence="5" key="1">
    <citation type="submission" date="2014-09" db="EMBL/GenBank/DDBJ databases">
        <authorList>
            <person name="Magalhaes I.L.F."/>
            <person name="Oliveira U."/>
            <person name="Santos F.R."/>
            <person name="Vidigal T.H.D.A."/>
            <person name="Brescovit A.D."/>
            <person name="Santos A.J."/>
        </authorList>
    </citation>
    <scope>NUCLEOTIDE SEQUENCE</scope>
    <source>
        <tissue evidence="5">Shoot tissue taken approximately 20 cm above the soil surface</tissue>
    </source>
</reference>